<evidence type="ECO:0000313" key="8">
    <source>
        <dbReference type="EMBL" id="AGF46884.1"/>
    </source>
</evidence>
<keyword evidence="2 6" id="KW-0441">Lipid A biosynthesis</keyword>
<dbReference type="Gene3D" id="1.20.1180.10">
    <property type="entry name" value="Udp N-acetylglucosamine O-acyltransferase, C-terminal domain"/>
    <property type="match status" value="1"/>
</dbReference>
<evidence type="ECO:0000256" key="1">
    <source>
        <dbReference type="ARBA" id="ARBA00022516"/>
    </source>
</evidence>
<dbReference type="SUPFAM" id="SSF51161">
    <property type="entry name" value="Trimeric LpxA-like enzymes"/>
    <property type="match status" value="1"/>
</dbReference>
<dbReference type="Proteomes" id="UP000011547">
    <property type="component" value="Chromosome"/>
</dbReference>
<dbReference type="CDD" id="cd03351">
    <property type="entry name" value="LbH_UDP-GlcNAc_AT"/>
    <property type="match status" value="1"/>
</dbReference>
<evidence type="ECO:0000256" key="2">
    <source>
        <dbReference type="ARBA" id="ARBA00022556"/>
    </source>
</evidence>
<keyword evidence="6" id="KW-0677">Repeat</keyword>
<proteinExistence type="inferred from homology"/>
<dbReference type="NCBIfam" id="TIGR01852">
    <property type="entry name" value="lipid_A_lpxA"/>
    <property type="match status" value="1"/>
</dbReference>
<comment type="similarity">
    <text evidence="6">Belongs to the transferase hexapeptide repeat family. LpxA subfamily.</text>
</comment>
<dbReference type="GO" id="GO:0005737">
    <property type="term" value="C:cytoplasm"/>
    <property type="evidence" value="ECO:0007669"/>
    <property type="project" value="UniProtKB-SubCell"/>
</dbReference>
<dbReference type="GO" id="GO:0008780">
    <property type="term" value="F:acyl-[acyl-carrier-protein]-UDP-N-acetylglucosamine O-acyltransferase activity"/>
    <property type="evidence" value="ECO:0007669"/>
    <property type="project" value="UniProtKB-UniRule"/>
</dbReference>
<gene>
    <name evidence="6" type="primary">lpxA</name>
    <name evidence="8" type="ORF">CDSE_0581</name>
</gene>
<keyword evidence="9" id="KW-1185">Reference proteome</keyword>
<dbReference type="HOGENOM" id="CLU_061249_0_0_4"/>
<evidence type="ECO:0000256" key="3">
    <source>
        <dbReference type="ARBA" id="ARBA00022679"/>
    </source>
</evidence>
<dbReference type="PANTHER" id="PTHR43480">
    <property type="entry name" value="ACYL-[ACYL-CARRIER-PROTEIN]--UDP-N-ACETYLGLUCOSAMINE O-ACYLTRANSFERASE"/>
    <property type="match status" value="1"/>
</dbReference>
<dbReference type="OrthoDB" id="9807278at2"/>
<protein>
    <recommendedName>
        <fullName evidence="6">Acyl-[acyl-carrier-protein]--UDP-N-acetylglucosamine O-acyltransferase</fullName>
        <shortName evidence="6">UDP-N-acetylglucosamine acyltransferase</shortName>
        <ecNumber evidence="6">2.3.1.129</ecNumber>
    </recommendedName>
</protein>
<feature type="domain" description="UDP N-acetylglucosamine O-acyltransferase C-terminal" evidence="7">
    <location>
        <begin position="179"/>
        <end position="264"/>
    </location>
</feature>
<sequence>MQKNINIHPTAVVDLSAQIDSSVIIGPYSIIGSNVSIDSGTVVGPHCCIDGNTKIGKDNVFYRFCSIGSLPQDKKYNGEKTELIIGSRNTIREFTTFNIGTIQGESKTILGNDNWIMAYVHIAHDCKVGDNVILANAVQLGGHVKVGDWAIIGGLSGVHQFSKIGNHTMIGGNSAIKQDVPPFVLCSGNPSRPIGINIEGLKRRGFSAKIISEIKTAYKIIYRRGLSLNEARSYLISYEKKSKESSECIQLIVDFLENSDRSIVR</sequence>
<dbReference type="PIRSF" id="PIRSF000456">
    <property type="entry name" value="UDP-GlcNAc_acltr"/>
    <property type="match status" value="1"/>
</dbReference>
<reference evidence="8 9" key="1">
    <citation type="journal article" date="2013" name="Genome Biol. Evol.">
        <title>Genome evolution and phylogenomic analysis of candidatus kinetoplastibacterium, the betaproteobacterial endosymbionts of strigomonas and angomonas.</title>
        <authorList>
            <person name="Alves J.M."/>
            <person name="Serrano M.G."/>
            <person name="Maia da Silva F."/>
            <person name="Voegtly L.J."/>
            <person name="Matveyev A.V."/>
            <person name="Teixeira M.M."/>
            <person name="Camargo E.P."/>
            <person name="Buck G.A."/>
        </authorList>
    </citation>
    <scope>NUCLEOTIDE SEQUENCE [LARGE SCALE GENOMIC DNA]</scope>
    <source>
        <strain evidence="8 9">TCC079E</strain>
    </source>
</reference>
<keyword evidence="3 6" id="KW-0808">Transferase</keyword>
<dbReference type="InterPro" id="IPR010137">
    <property type="entry name" value="Lipid_A_LpxA"/>
</dbReference>
<comment type="subunit">
    <text evidence="6">Homotrimer.</text>
</comment>
<dbReference type="Pfam" id="PF13720">
    <property type="entry name" value="Acetyltransf_11"/>
    <property type="match status" value="1"/>
</dbReference>
<dbReference type="STRING" id="1208919.CDSE_0581"/>
<comment type="function">
    <text evidence="6">Involved in the biosynthesis of lipid A, a phosphorylated glycolipid that anchors the lipopolysaccharide to the outer membrane of the cell.</text>
</comment>
<evidence type="ECO:0000259" key="7">
    <source>
        <dbReference type="Pfam" id="PF13720"/>
    </source>
</evidence>
<evidence type="ECO:0000256" key="4">
    <source>
        <dbReference type="ARBA" id="ARBA00023098"/>
    </source>
</evidence>
<dbReference type="Pfam" id="PF00132">
    <property type="entry name" value="Hexapep"/>
    <property type="match status" value="1"/>
</dbReference>
<dbReference type="InterPro" id="IPR001451">
    <property type="entry name" value="Hexapep"/>
</dbReference>
<evidence type="ECO:0000256" key="5">
    <source>
        <dbReference type="ARBA" id="ARBA00023315"/>
    </source>
</evidence>
<keyword evidence="4 6" id="KW-0443">Lipid metabolism</keyword>
<keyword evidence="6" id="KW-0963">Cytoplasm</keyword>
<dbReference type="InterPro" id="IPR011004">
    <property type="entry name" value="Trimer_LpxA-like_sf"/>
</dbReference>
<comment type="subcellular location">
    <subcellularLocation>
        <location evidence="6">Cytoplasm</location>
    </subcellularLocation>
</comment>
<dbReference type="EMBL" id="CP003803">
    <property type="protein sequence ID" value="AGF46884.1"/>
    <property type="molecule type" value="Genomic_DNA"/>
</dbReference>
<dbReference type="HAMAP" id="MF_00387">
    <property type="entry name" value="LpxA"/>
    <property type="match status" value="1"/>
</dbReference>
<dbReference type="eggNOG" id="COG1043">
    <property type="taxonomic scope" value="Bacteria"/>
</dbReference>
<dbReference type="UniPathway" id="UPA00359">
    <property type="reaction ID" value="UER00477"/>
</dbReference>
<dbReference type="PATRIC" id="fig|1208919.3.peg.322"/>
<keyword evidence="1 6" id="KW-0444">Lipid biosynthesis</keyword>
<dbReference type="AlphaFoldDB" id="M1LUB1"/>
<organism evidence="8 9">
    <name type="scientific">Candidatus Kinetoplastidibacterium desouzai TCC079E</name>
    <dbReference type="NCBI Taxonomy" id="1208919"/>
    <lineage>
        <taxon>Bacteria</taxon>
        <taxon>Pseudomonadati</taxon>
        <taxon>Pseudomonadota</taxon>
        <taxon>Betaproteobacteria</taxon>
        <taxon>Candidatus Kinetoplastidibacterium</taxon>
    </lineage>
</organism>
<name>M1LUB1_9PROT</name>
<dbReference type="GO" id="GO:0009245">
    <property type="term" value="P:lipid A biosynthetic process"/>
    <property type="evidence" value="ECO:0007669"/>
    <property type="project" value="UniProtKB-UniRule"/>
</dbReference>
<dbReference type="PANTHER" id="PTHR43480:SF1">
    <property type="entry name" value="ACYL-[ACYL-CARRIER-PROTEIN]--UDP-N-ACETYLGLUCOSAMINE O-ACYLTRANSFERASE, MITOCHONDRIAL-RELATED"/>
    <property type="match status" value="1"/>
</dbReference>
<dbReference type="InterPro" id="IPR037157">
    <property type="entry name" value="Acetyltransf_C_sf"/>
</dbReference>
<evidence type="ECO:0000256" key="6">
    <source>
        <dbReference type="HAMAP-Rule" id="MF_00387"/>
    </source>
</evidence>
<dbReference type="NCBIfam" id="NF003657">
    <property type="entry name" value="PRK05289.1"/>
    <property type="match status" value="1"/>
</dbReference>
<dbReference type="GO" id="GO:0016020">
    <property type="term" value="C:membrane"/>
    <property type="evidence" value="ECO:0007669"/>
    <property type="project" value="GOC"/>
</dbReference>
<accession>M1LUB1</accession>
<dbReference type="InterPro" id="IPR029098">
    <property type="entry name" value="Acetyltransf_C"/>
</dbReference>
<comment type="catalytic activity">
    <reaction evidence="6">
        <text>a (3R)-hydroxyacyl-[ACP] + UDP-N-acetyl-alpha-D-glucosamine = a UDP-3-O-[(3R)-3-hydroxyacyl]-N-acetyl-alpha-D-glucosamine + holo-[ACP]</text>
        <dbReference type="Rhea" id="RHEA:67812"/>
        <dbReference type="Rhea" id="RHEA-COMP:9685"/>
        <dbReference type="Rhea" id="RHEA-COMP:9945"/>
        <dbReference type="ChEBI" id="CHEBI:57705"/>
        <dbReference type="ChEBI" id="CHEBI:64479"/>
        <dbReference type="ChEBI" id="CHEBI:78827"/>
        <dbReference type="ChEBI" id="CHEBI:173225"/>
        <dbReference type="EC" id="2.3.1.129"/>
    </reaction>
</comment>
<dbReference type="EC" id="2.3.1.129" evidence="6"/>
<evidence type="ECO:0000313" key="9">
    <source>
        <dbReference type="Proteomes" id="UP000011547"/>
    </source>
</evidence>
<keyword evidence="5 6" id="KW-0012">Acyltransferase</keyword>
<dbReference type="RefSeq" id="WP_015396295.1">
    <property type="nucleotide sequence ID" value="NC_020294.1"/>
</dbReference>
<dbReference type="KEGG" id="kde:CDSE_0581"/>
<dbReference type="Gene3D" id="2.160.10.10">
    <property type="entry name" value="Hexapeptide repeat proteins"/>
    <property type="match status" value="1"/>
</dbReference>
<comment type="pathway">
    <text evidence="6">Glycolipid biosynthesis; lipid IV(A) biosynthesis; lipid IV(A) from (3R)-3-hydroxytetradecanoyl-[acyl-carrier-protein] and UDP-N-acetyl-alpha-D-glucosamine: step 1/6.</text>
</comment>